<accession>A0A8H6MHF1</accession>
<evidence type="ECO:0000313" key="2">
    <source>
        <dbReference type="Proteomes" id="UP000652219"/>
    </source>
</evidence>
<name>A0A8H6MHF1_9PEZI</name>
<evidence type="ECO:0000313" key="1">
    <source>
        <dbReference type="EMBL" id="KAF6781544.1"/>
    </source>
</evidence>
<reference evidence="1 2" key="1">
    <citation type="journal article" date="2020" name="Phytopathology">
        <title>Genome Sequence Resources of Colletotrichum truncatum, C. plurivorum, C. musicola, and C. sojae: Four Species Pathogenic to Soybean (Glycine max).</title>
        <authorList>
            <person name="Rogerio F."/>
            <person name="Boufleur T.R."/>
            <person name="Ciampi-Guillardi M."/>
            <person name="Sukno S.A."/>
            <person name="Thon M.R."/>
            <person name="Massola Junior N.S."/>
            <person name="Baroncelli R."/>
        </authorList>
    </citation>
    <scope>NUCLEOTIDE SEQUENCE [LARGE SCALE GENOMIC DNA]</scope>
    <source>
        <strain evidence="1 2">LFN0009</strain>
    </source>
</reference>
<dbReference type="AlphaFoldDB" id="A0A8H6MHF1"/>
<proteinExistence type="predicted"/>
<protein>
    <submittedName>
        <fullName evidence="1">Uncharacterized protein</fullName>
    </submittedName>
</protein>
<sequence length="289" mass="31816">MAYYRGANYTGYSRKGRRFYKRRITGSGYRKQTKPKRSWKGTGRSGMNRGLAQRVQALEVVGKYGTPQSVSLDALAPVSFFAEGSRVGENYFEIPVYLLVQFLMLSVNQKEVYLTGFTLEGDIEHNAPAEFMGVCLVNPSGTGSDVQTDFEKRKFILGNGRAFHRLSEHRMDLLAGKAFKEPHRDGSLFGAPLKEDASSRVSSCDISVNGKNGPRSKTGRCAIALTARPAGTSMASSVAKTTVRSYWPVGRTVRLEGDGKVQVLDKEHVLFCGSPQMIIVLDHGYGRSP</sequence>
<organism evidence="1 2">
    <name type="scientific">Colletotrichum sojae</name>
    <dbReference type="NCBI Taxonomy" id="2175907"/>
    <lineage>
        <taxon>Eukaryota</taxon>
        <taxon>Fungi</taxon>
        <taxon>Dikarya</taxon>
        <taxon>Ascomycota</taxon>
        <taxon>Pezizomycotina</taxon>
        <taxon>Sordariomycetes</taxon>
        <taxon>Hypocreomycetidae</taxon>
        <taxon>Glomerellales</taxon>
        <taxon>Glomerellaceae</taxon>
        <taxon>Colletotrichum</taxon>
        <taxon>Colletotrichum orchidearum species complex</taxon>
    </lineage>
</organism>
<keyword evidence="2" id="KW-1185">Reference proteome</keyword>
<gene>
    <name evidence="1" type="ORF">CSOJ01_16071</name>
</gene>
<dbReference type="Proteomes" id="UP000652219">
    <property type="component" value="Unassembled WGS sequence"/>
</dbReference>
<dbReference type="EMBL" id="WIGN01001004">
    <property type="protein sequence ID" value="KAF6781544.1"/>
    <property type="molecule type" value="Genomic_DNA"/>
</dbReference>
<comment type="caution">
    <text evidence="1">The sequence shown here is derived from an EMBL/GenBank/DDBJ whole genome shotgun (WGS) entry which is preliminary data.</text>
</comment>